<dbReference type="EMBL" id="KZ293442">
    <property type="protein sequence ID" value="PBK66177.1"/>
    <property type="molecule type" value="Genomic_DNA"/>
</dbReference>
<dbReference type="AlphaFoldDB" id="A0A2H3BNP2"/>
<reference evidence="2" key="1">
    <citation type="journal article" date="2017" name="Nat. Ecol. Evol.">
        <title>Genome expansion and lineage-specific genetic innovations in the forest pathogenic fungi Armillaria.</title>
        <authorList>
            <person name="Sipos G."/>
            <person name="Prasanna A.N."/>
            <person name="Walter M.C."/>
            <person name="O'Connor E."/>
            <person name="Balint B."/>
            <person name="Krizsan K."/>
            <person name="Kiss B."/>
            <person name="Hess J."/>
            <person name="Varga T."/>
            <person name="Slot J."/>
            <person name="Riley R."/>
            <person name="Boka B."/>
            <person name="Rigling D."/>
            <person name="Barry K."/>
            <person name="Lee J."/>
            <person name="Mihaltcheva S."/>
            <person name="LaButti K."/>
            <person name="Lipzen A."/>
            <person name="Waldron R."/>
            <person name="Moloney N.M."/>
            <person name="Sperisen C."/>
            <person name="Kredics L."/>
            <person name="Vagvoelgyi C."/>
            <person name="Patrignani A."/>
            <person name="Fitzpatrick D."/>
            <person name="Nagy I."/>
            <person name="Doyle S."/>
            <person name="Anderson J.B."/>
            <person name="Grigoriev I.V."/>
            <person name="Gueldener U."/>
            <person name="Muensterkoetter M."/>
            <person name="Nagy L.G."/>
        </authorList>
    </citation>
    <scope>NUCLEOTIDE SEQUENCE [LARGE SCALE GENOMIC DNA]</scope>
    <source>
        <strain evidence="2">28-4</strain>
    </source>
</reference>
<sequence length="199" mass="23036">MEFTNTLFAGKKEHAKSYTKALQIALCIRLQRRRHLRSAKRRRSRSLSMSEHSAFPLANHLFSALKASHHQPRLAKKSNYCLISSDYGNTTRAWRCDPGCIHAMLLSIYLVMYYYTHRRPSSTYSLAIHLLHFFYRPRSSGHKHSELSASASTQRCHIEQCSVELLNFVRYGFFCNVVLDFLKRSVLNVLGIGGPRERE</sequence>
<name>A0A2H3BNP2_9AGAR</name>
<keyword evidence="2" id="KW-1185">Reference proteome</keyword>
<dbReference type="Proteomes" id="UP000218334">
    <property type="component" value="Unassembled WGS sequence"/>
</dbReference>
<organism evidence="1 2">
    <name type="scientific">Armillaria solidipes</name>
    <dbReference type="NCBI Taxonomy" id="1076256"/>
    <lineage>
        <taxon>Eukaryota</taxon>
        <taxon>Fungi</taxon>
        <taxon>Dikarya</taxon>
        <taxon>Basidiomycota</taxon>
        <taxon>Agaricomycotina</taxon>
        <taxon>Agaricomycetes</taxon>
        <taxon>Agaricomycetidae</taxon>
        <taxon>Agaricales</taxon>
        <taxon>Marasmiineae</taxon>
        <taxon>Physalacriaceae</taxon>
        <taxon>Armillaria</taxon>
    </lineage>
</organism>
<protein>
    <submittedName>
        <fullName evidence="1">Uncharacterized protein</fullName>
    </submittedName>
</protein>
<evidence type="ECO:0000313" key="2">
    <source>
        <dbReference type="Proteomes" id="UP000218334"/>
    </source>
</evidence>
<evidence type="ECO:0000313" key="1">
    <source>
        <dbReference type="EMBL" id="PBK66177.1"/>
    </source>
</evidence>
<proteinExistence type="predicted"/>
<accession>A0A2H3BNP2</accession>
<gene>
    <name evidence="1" type="ORF">ARMSODRAFT_372055</name>
</gene>